<dbReference type="Pfam" id="PF18962">
    <property type="entry name" value="Por_Secre_tail"/>
    <property type="match status" value="1"/>
</dbReference>
<dbReference type="AlphaFoldDB" id="A0A6S6SDI8"/>
<dbReference type="Gene3D" id="2.60.120.200">
    <property type="match status" value="1"/>
</dbReference>
<evidence type="ECO:0000256" key="8">
    <source>
        <dbReference type="ARBA" id="ARBA00023157"/>
    </source>
</evidence>
<evidence type="ECO:0000259" key="10">
    <source>
        <dbReference type="Pfam" id="PF05572"/>
    </source>
</evidence>
<sequence length="712" mass="76839">MKKLLPIVFFIAVQTSSLWSQQIEMKPLNADLENVIRCFTNEKTAAAIEENPTLSLRRARTEARINRSITQEEIALKGRNRAPVYTIPVVVHIVYRTAAQNLSNQRVYEQLQVLNEDYRRTNSDANNIPSDFVGVVADTEIEFCLATKDPNNNSTTGITRTQTSVTNVGSGNAYYSTLAGGIDIWDPNKYLNIWVCELGGGILGYTYPPGGAPNGADGVVIGSDYFGVTGASAPYNGGRTTTHEVGHWLNLEHVWGPGNGSCSQDDGVSDTPLQEESNGGCPSHPSASCGTADMFMNYMDYVNDNCMNSFTIGQKTRMRAAITAARPGLLTSQACVIASDDAGILAINYPSGTICSPTFVPEISLQNYGASPLISVVLNYQIDGGMTMTQNWTGNLNTAESALVQLPQQTTSVGAHTITVWTTLPNGTVDGDGANDQRTTSFTILAGGLALPFFEGFEGAIFPLAGWSLTNSDNDVTWARTTTASKTGQASMFMDNWDYSASGEKDWITLPPLDMSNSATVTMSFEMAYALFSASGYSDTLRVWASDDCGQTWTELYEKAGNALSTVSAVRTVEFVPVAGEWRQETIDLSAYAGASGVQVRFEHVSNYENNIYLDDINITPTLSVVALEKKGALNVYPNPTTGQLNVDVQLAIQDALVIRVYNTLGQVVSQVQDTAVLGGNYKLDLSTLAKGIYHVQVVGGGETMTKKLVLR</sequence>
<name>A0A6S6SDI8_9BACT</name>
<evidence type="ECO:0000256" key="3">
    <source>
        <dbReference type="ARBA" id="ARBA00022723"/>
    </source>
</evidence>
<dbReference type="GO" id="GO:0004553">
    <property type="term" value="F:hydrolase activity, hydrolyzing O-glycosyl compounds"/>
    <property type="evidence" value="ECO:0007669"/>
    <property type="project" value="UniProtKB-ARBA"/>
</dbReference>
<dbReference type="EMBL" id="CACVAQ010000117">
    <property type="protein sequence ID" value="CAA6806393.1"/>
    <property type="molecule type" value="Genomic_DNA"/>
</dbReference>
<evidence type="ECO:0000256" key="2">
    <source>
        <dbReference type="ARBA" id="ARBA00022670"/>
    </source>
</evidence>
<comment type="similarity">
    <text evidence="1">Belongs to the peptidase M43B family.</text>
</comment>
<dbReference type="Gene3D" id="2.60.40.10">
    <property type="entry name" value="Immunoglobulins"/>
    <property type="match status" value="1"/>
</dbReference>
<dbReference type="PANTHER" id="PTHR47466:SF1">
    <property type="entry name" value="METALLOPROTEASE MEP1 (AFU_ORTHOLOGUE AFUA_1G07730)-RELATED"/>
    <property type="match status" value="1"/>
</dbReference>
<evidence type="ECO:0000256" key="1">
    <source>
        <dbReference type="ARBA" id="ARBA00008721"/>
    </source>
</evidence>
<dbReference type="CDD" id="cd04275">
    <property type="entry name" value="ZnMc_pappalysin_like"/>
    <property type="match status" value="1"/>
</dbReference>
<keyword evidence="2" id="KW-0645">Protease</keyword>
<proteinExistence type="inferred from homology"/>
<dbReference type="GO" id="GO:0006508">
    <property type="term" value="P:proteolysis"/>
    <property type="evidence" value="ECO:0007669"/>
    <property type="project" value="UniProtKB-KW"/>
</dbReference>
<keyword evidence="4" id="KW-0732">Signal</keyword>
<evidence type="ECO:0000259" key="11">
    <source>
        <dbReference type="Pfam" id="PF18962"/>
    </source>
</evidence>
<dbReference type="PANTHER" id="PTHR47466">
    <property type="match status" value="1"/>
</dbReference>
<feature type="domain" description="Peptidase M43 pregnancy-associated plasma-A" evidence="10">
    <location>
        <begin position="183"/>
        <end position="322"/>
    </location>
</feature>
<evidence type="ECO:0000256" key="4">
    <source>
        <dbReference type="ARBA" id="ARBA00022729"/>
    </source>
</evidence>
<evidence type="ECO:0000313" key="12">
    <source>
        <dbReference type="EMBL" id="CAA6806393.1"/>
    </source>
</evidence>
<dbReference type="GO" id="GO:0008237">
    <property type="term" value="F:metallopeptidase activity"/>
    <property type="evidence" value="ECO:0007669"/>
    <property type="project" value="UniProtKB-KW"/>
</dbReference>
<evidence type="ECO:0000256" key="9">
    <source>
        <dbReference type="SAM" id="MobiDB-lite"/>
    </source>
</evidence>
<dbReference type="GO" id="GO:0005975">
    <property type="term" value="P:carbohydrate metabolic process"/>
    <property type="evidence" value="ECO:0007669"/>
    <property type="project" value="UniProtKB-ARBA"/>
</dbReference>
<dbReference type="InterPro" id="IPR013320">
    <property type="entry name" value="ConA-like_dom_sf"/>
</dbReference>
<dbReference type="SUPFAM" id="SSF55486">
    <property type="entry name" value="Metalloproteases ('zincins'), catalytic domain"/>
    <property type="match status" value="1"/>
</dbReference>
<reference evidence="12" key="1">
    <citation type="submission" date="2020-01" db="EMBL/GenBank/DDBJ databases">
        <authorList>
            <person name="Meier V. D."/>
            <person name="Meier V D."/>
        </authorList>
    </citation>
    <scope>NUCLEOTIDE SEQUENCE</scope>
    <source>
        <strain evidence="12">HLG_WM_MAG_10</strain>
    </source>
</reference>
<evidence type="ECO:0000256" key="7">
    <source>
        <dbReference type="ARBA" id="ARBA00023049"/>
    </source>
</evidence>
<accession>A0A6S6SDI8</accession>
<feature type="compositionally biased region" description="Polar residues" evidence="9">
    <location>
        <begin position="260"/>
        <end position="277"/>
    </location>
</feature>
<keyword evidence="5" id="KW-0378">Hydrolase</keyword>
<evidence type="ECO:0000256" key="6">
    <source>
        <dbReference type="ARBA" id="ARBA00022833"/>
    </source>
</evidence>
<dbReference type="NCBIfam" id="TIGR04183">
    <property type="entry name" value="Por_Secre_tail"/>
    <property type="match status" value="1"/>
</dbReference>
<keyword evidence="8" id="KW-1015">Disulfide bond</keyword>
<keyword evidence="7" id="KW-0482">Metalloprotease</keyword>
<keyword evidence="6" id="KW-0862">Zinc</keyword>
<feature type="region of interest" description="Disordered" evidence="9">
    <location>
        <begin position="260"/>
        <end position="284"/>
    </location>
</feature>
<dbReference type="InterPro" id="IPR013783">
    <property type="entry name" value="Ig-like_fold"/>
</dbReference>
<dbReference type="NCBIfam" id="NF038128">
    <property type="entry name" value="choice_anch_J"/>
    <property type="match status" value="1"/>
</dbReference>
<keyword evidence="3" id="KW-0479">Metal-binding</keyword>
<dbReference type="InterPro" id="IPR024079">
    <property type="entry name" value="MetalloPept_cat_dom_sf"/>
</dbReference>
<dbReference type="SUPFAM" id="SSF49899">
    <property type="entry name" value="Concanavalin A-like lectins/glucanases"/>
    <property type="match status" value="1"/>
</dbReference>
<feature type="domain" description="Secretion system C-terminal sorting" evidence="11">
    <location>
        <begin position="636"/>
        <end position="710"/>
    </location>
</feature>
<dbReference type="Pfam" id="PF05572">
    <property type="entry name" value="Peptidase_M43"/>
    <property type="match status" value="1"/>
</dbReference>
<evidence type="ECO:0000256" key="5">
    <source>
        <dbReference type="ARBA" id="ARBA00022801"/>
    </source>
</evidence>
<dbReference type="InterPro" id="IPR026444">
    <property type="entry name" value="Secre_tail"/>
</dbReference>
<dbReference type="InterPro" id="IPR008754">
    <property type="entry name" value="Peptidase_M43"/>
</dbReference>
<organism evidence="12">
    <name type="scientific">uncultured Aureispira sp</name>
    <dbReference type="NCBI Taxonomy" id="1331704"/>
    <lineage>
        <taxon>Bacteria</taxon>
        <taxon>Pseudomonadati</taxon>
        <taxon>Bacteroidota</taxon>
        <taxon>Saprospiria</taxon>
        <taxon>Saprospirales</taxon>
        <taxon>Saprospiraceae</taxon>
        <taxon>Aureispira</taxon>
        <taxon>environmental samples</taxon>
    </lineage>
</organism>
<dbReference type="GO" id="GO:0046872">
    <property type="term" value="F:metal ion binding"/>
    <property type="evidence" value="ECO:0007669"/>
    <property type="project" value="UniProtKB-KW"/>
</dbReference>
<gene>
    <name evidence="12" type="ORF">HELGO_WM34401</name>
</gene>
<dbReference type="Gene3D" id="3.40.390.10">
    <property type="entry name" value="Collagenase (Catalytic Domain)"/>
    <property type="match status" value="1"/>
</dbReference>
<protein>
    <submittedName>
        <fullName evidence="12">T9SS C-terminal target domain-containing protein</fullName>
    </submittedName>
</protein>